<feature type="region of interest" description="Disordered" evidence="1">
    <location>
        <begin position="1"/>
        <end position="27"/>
    </location>
</feature>
<evidence type="ECO:0000313" key="3">
    <source>
        <dbReference type="Proteomes" id="UP000007115"/>
    </source>
</evidence>
<dbReference type="EMBL" id="ABDF02000085">
    <property type="protein sequence ID" value="EHK18777.1"/>
    <property type="molecule type" value="Genomic_DNA"/>
</dbReference>
<dbReference type="RefSeq" id="XP_013952977.1">
    <property type="nucleotide sequence ID" value="XM_014097502.1"/>
</dbReference>
<protein>
    <submittedName>
        <fullName evidence="2">Uncharacterized protein</fullName>
    </submittedName>
</protein>
<evidence type="ECO:0000313" key="2">
    <source>
        <dbReference type="EMBL" id="EHK18777.1"/>
    </source>
</evidence>
<dbReference type="VEuPathDB" id="FungiDB:TRIVIDRAFT_92651"/>
<accession>G9N393</accession>
<gene>
    <name evidence="2" type="ORF">TRIVIDRAFT_92651</name>
</gene>
<name>G9N393_HYPVG</name>
<dbReference type="HOGENOM" id="CLU_2223635_0_0_1"/>
<evidence type="ECO:0000256" key="1">
    <source>
        <dbReference type="SAM" id="MobiDB-lite"/>
    </source>
</evidence>
<comment type="caution">
    <text evidence="2">The sequence shown here is derived from an EMBL/GenBank/DDBJ whole genome shotgun (WGS) entry which is preliminary data.</text>
</comment>
<sequence length="106" mass="11552">MPRSALLSDVSAAAQSTSSSPVAGETQRMAAQKVMLGRWPPRPVSRAIQMGKASRSHLGDCFIFFFSVVRSTTQDYPGQTIGVRLSYIGSLFARRTGSLWRPIPHA</sequence>
<reference evidence="2 3" key="1">
    <citation type="journal article" date="2011" name="Genome Biol.">
        <title>Comparative genome sequence analysis underscores mycoparasitism as the ancestral life style of Trichoderma.</title>
        <authorList>
            <person name="Kubicek C.P."/>
            <person name="Herrera-Estrella A."/>
            <person name="Seidl-Seiboth V."/>
            <person name="Martinez D.A."/>
            <person name="Druzhinina I.S."/>
            <person name="Thon M."/>
            <person name="Zeilinger S."/>
            <person name="Casas-Flores S."/>
            <person name="Horwitz B.A."/>
            <person name="Mukherjee P.K."/>
            <person name="Mukherjee M."/>
            <person name="Kredics L."/>
            <person name="Alcaraz L.D."/>
            <person name="Aerts A."/>
            <person name="Antal Z."/>
            <person name="Atanasova L."/>
            <person name="Cervantes-Badillo M.G."/>
            <person name="Challacombe J."/>
            <person name="Chertkov O."/>
            <person name="McCluskey K."/>
            <person name="Coulpier F."/>
            <person name="Deshpande N."/>
            <person name="von Doehren H."/>
            <person name="Ebbole D.J."/>
            <person name="Esquivel-Naranjo E.U."/>
            <person name="Fekete E."/>
            <person name="Flipphi M."/>
            <person name="Glaser F."/>
            <person name="Gomez-Rodriguez E.Y."/>
            <person name="Gruber S."/>
            <person name="Han C."/>
            <person name="Henrissat B."/>
            <person name="Hermosa R."/>
            <person name="Hernandez-Onate M."/>
            <person name="Karaffa L."/>
            <person name="Kosti I."/>
            <person name="Le Crom S."/>
            <person name="Lindquist E."/>
            <person name="Lucas S."/>
            <person name="Luebeck M."/>
            <person name="Luebeck P.S."/>
            <person name="Margeot A."/>
            <person name="Metz B."/>
            <person name="Misra M."/>
            <person name="Nevalainen H."/>
            <person name="Omann M."/>
            <person name="Packer N."/>
            <person name="Perrone G."/>
            <person name="Uresti-Rivera E.E."/>
            <person name="Salamov A."/>
            <person name="Schmoll M."/>
            <person name="Seiboth B."/>
            <person name="Shapiro H."/>
            <person name="Sukno S."/>
            <person name="Tamayo-Ramos J.A."/>
            <person name="Tisch D."/>
            <person name="Wiest A."/>
            <person name="Wilkinson H.H."/>
            <person name="Zhang M."/>
            <person name="Coutinho P.M."/>
            <person name="Kenerley C.M."/>
            <person name="Monte E."/>
            <person name="Baker S.E."/>
            <person name="Grigoriev I.V."/>
        </authorList>
    </citation>
    <scope>NUCLEOTIDE SEQUENCE [LARGE SCALE GENOMIC DNA]</scope>
    <source>
        <strain evidence="3">Gv29-8 / FGSC 10586</strain>
    </source>
</reference>
<organism evidence="2 3">
    <name type="scientific">Hypocrea virens (strain Gv29-8 / FGSC 10586)</name>
    <name type="common">Gliocladium virens</name>
    <name type="synonym">Trichoderma virens</name>
    <dbReference type="NCBI Taxonomy" id="413071"/>
    <lineage>
        <taxon>Eukaryota</taxon>
        <taxon>Fungi</taxon>
        <taxon>Dikarya</taxon>
        <taxon>Ascomycota</taxon>
        <taxon>Pezizomycotina</taxon>
        <taxon>Sordariomycetes</taxon>
        <taxon>Hypocreomycetidae</taxon>
        <taxon>Hypocreales</taxon>
        <taxon>Hypocreaceae</taxon>
        <taxon>Trichoderma</taxon>
    </lineage>
</organism>
<dbReference type="InParanoid" id="G9N393"/>
<keyword evidence="3" id="KW-1185">Reference proteome</keyword>
<dbReference type="AlphaFoldDB" id="G9N393"/>
<proteinExistence type="predicted"/>
<dbReference type="GeneID" id="25799055"/>
<dbReference type="Proteomes" id="UP000007115">
    <property type="component" value="Unassembled WGS sequence"/>
</dbReference>